<dbReference type="Proteomes" id="UP000190961">
    <property type="component" value="Unassembled WGS sequence"/>
</dbReference>
<sequence>MRKSLYKNIAALATGLVLLSGCDNYLEENPDNRVELNTPEKAAQLLTNAYSSAGYTFTEWMGDNVTFTTGTTKLTEHVQLYQWEDVTSINQDTPANFWTSTYDAIAHANEVLAIIDQLPGDQARKDAVKGEALLTRAYGHFMLVNLFGKHFNEETADEDLGIPYVEEPETEFIKKYDRLSVEEVYNKIEDDLLDGLELVDESFYANSGKYHFSRNGALAFASRFYLYKADYTNCVKYSSEMLGADPDVFLKDIQTLLSESANPEDFIRSFADPTDQSNLLVVRNVTNFPVSVGFWPDQTLLRRIYNNNPWSTDDVRTSLNYPIFVRGNNGLALAKYQFLFERTSLTSNVGLYYTIMPAFRGEEVLLNRAECYVFQNRVSQALADLQVLVNKRYSGNRVINTQTLRNYYQTTNDRLNIFYFILDERQKEFMHEGLRWLDIKRFQIEVTHPLADGSTISLDADDDRQVLQIPQAAIDIGGLKPNPR</sequence>
<evidence type="ECO:0000256" key="2">
    <source>
        <dbReference type="ARBA" id="ARBA00006275"/>
    </source>
</evidence>
<comment type="subcellular location">
    <subcellularLocation>
        <location evidence="1">Cell outer membrane</location>
    </subcellularLocation>
</comment>
<feature type="domain" description="RagB/SusD" evidence="6">
    <location>
        <begin position="345"/>
        <end position="444"/>
    </location>
</feature>
<reference evidence="8 9" key="1">
    <citation type="submission" date="2017-02" db="EMBL/GenBank/DDBJ databases">
        <authorList>
            <person name="Peterson S.W."/>
        </authorList>
    </citation>
    <scope>NUCLEOTIDE SEQUENCE [LARGE SCALE GENOMIC DNA]</scope>
    <source>
        <strain evidence="8 9">DSM 25262</strain>
    </source>
</reference>
<evidence type="ECO:0000259" key="6">
    <source>
        <dbReference type="Pfam" id="PF07980"/>
    </source>
</evidence>
<dbReference type="RefSeq" id="WP_079686343.1">
    <property type="nucleotide sequence ID" value="NZ_FUZU01000001.1"/>
</dbReference>
<feature type="domain" description="SusD-like N-terminal" evidence="7">
    <location>
        <begin position="25"/>
        <end position="226"/>
    </location>
</feature>
<dbReference type="AlphaFoldDB" id="A0A1T5K581"/>
<evidence type="ECO:0000256" key="5">
    <source>
        <dbReference type="ARBA" id="ARBA00023237"/>
    </source>
</evidence>
<evidence type="ECO:0000313" key="9">
    <source>
        <dbReference type="Proteomes" id="UP000190961"/>
    </source>
</evidence>
<gene>
    <name evidence="8" type="ORF">SAMN05660236_1829</name>
</gene>
<dbReference type="EMBL" id="FUZU01000001">
    <property type="protein sequence ID" value="SKC58764.1"/>
    <property type="molecule type" value="Genomic_DNA"/>
</dbReference>
<evidence type="ECO:0000256" key="4">
    <source>
        <dbReference type="ARBA" id="ARBA00023136"/>
    </source>
</evidence>
<dbReference type="InterPro" id="IPR012944">
    <property type="entry name" value="SusD_RagB_dom"/>
</dbReference>
<keyword evidence="9" id="KW-1185">Reference proteome</keyword>
<dbReference type="STRING" id="688867.SAMN05660236_1829"/>
<name>A0A1T5K581_9BACT</name>
<evidence type="ECO:0000313" key="8">
    <source>
        <dbReference type="EMBL" id="SKC58764.1"/>
    </source>
</evidence>
<comment type="similarity">
    <text evidence="2">Belongs to the SusD family.</text>
</comment>
<dbReference type="PROSITE" id="PS51257">
    <property type="entry name" value="PROKAR_LIPOPROTEIN"/>
    <property type="match status" value="1"/>
</dbReference>
<evidence type="ECO:0000259" key="7">
    <source>
        <dbReference type="Pfam" id="PF14322"/>
    </source>
</evidence>
<keyword evidence="4" id="KW-0472">Membrane</keyword>
<accession>A0A1T5K581</accession>
<dbReference type="Gene3D" id="1.25.40.390">
    <property type="match status" value="1"/>
</dbReference>
<evidence type="ECO:0000256" key="3">
    <source>
        <dbReference type="ARBA" id="ARBA00022729"/>
    </source>
</evidence>
<proteinExistence type="inferred from homology"/>
<keyword evidence="5" id="KW-0998">Cell outer membrane</keyword>
<dbReference type="SUPFAM" id="SSF48452">
    <property type="entry name" value="TPR-like"/>
    <property type="match status" value="1"/>
</dbReference>
<dbReference type="InterPro" id="IPR033985">
    <property type="entry name" value="SusD-like_N"/>
</dbReference>
<dbReference type="Pfam" id="PF07980">
    <property type="entry name" value="SusD_RagB"/>
    <property type="match status" value="1"/>
</dbReference>
<keyword evidence="3" id="KW-0732">Signal</keyword>
<dbReference type="OrthoDB" id="1147023at2"/>
<protein>
    <submittedName>
        <fullName evidence="8">SusD family protein</fullName>
    </submittedName>
</protein>
<dbReference type="Pfam" id="PF14322">
    <property type="entry name" value="SusD-like_3"/>
    <property type="match status" value="1"/>
</dbReference>
<dbReference type="GO" id="GO:0009279">
    <property type="term" value="C:cell outer membrane"/>
    <property type="evidence" value="ECO:0007669"/>
    <property type="project" value="UniProtKB-SubCell"/>
</dbReference>
<evidence type="ECO:0000256" key="1">
    <source>
        <dbReference type="ARBA" id="ARBA00004442"/>
    </source>
</evidence>
<organism evidence="8 9">
    <name type="scientific">Ohtaekwangia koreensis</name>
    <dbReference type="NCBI Taxonomy" id="688867"/>
    <lineage>
        <taxon>Bacteria</taxon>
        <taxon>Pseudomonadati</taxon>
        <taxon>Bacteroidota</taxon>
        <taxon>Cytophagia</taxon>
        <taxon>Cytophagales</taxon>
        <taxon>Fulvivirgaceae</taxon>
        <taxon>Ohtaekwangia</taxon>
    </lineage>
</organism>
<dbReference type="InterPro" id="IPR011990">
    <property type="entry name" value="TPR-like_helical_dom_sf"/>
</dbReference>